<proteinExistence type="inferred from homology"/>
<evidence type="ECO:0000259" key="11">
    <source>
        <dbReference type="Pfam" id="PF03950"/>
    </source>
</evidence>
<dbReference type="PANTHER" id="PTHR43097">
    <property type="entry name" value="GLUTAMINE-TRNA LIGASE"/>
    <property type="match status" value="1"/>
</dbReference>
<dbReference type="PROSITE" id="PS00178">
    <property type="entry name" value="AA_TRNA_LIGASE_I"/>
    <property type="match status" value="1"/>
</dbReference>
<feature type="domain" description="Glutaminyl-tRNA synthetase class Ib non-specific RNA-binding" evidence="12">
    <location>
        <begin position="18"/>
        <end position="160"/>
    </location>
</feature>
<dbReference type="GO" id="GO:0004819">
    <property type="term" value="F:glutamine-tRNA ligase activity"/>
    <property type="evidence" value="ECO:0007669"/>
    <property type="project" value="UniProtKB-EC"/>
</dbReference>
<dbReference type="InterPro" id="IPR014729">
    <property type="entry name" value="Rossmann-like_a/b/a_fold"/>
</dbReference>
<dbReference type="GO" id="GO:0005829">
    <property type="term" value="C:cytosol"/>
    <property type="evidence" value="ECO:0007669"/>
    <property type="project" value="TreeGrafter"/>
</dbReference>
<dbReference type="InterPro" id="IPR000924">
    <property type="entry name" value="Glu/Gln-tRNA-synth"/>
</dbReference>
<dbReference type="SUPFAM" id="SSF50715">
    <property type="entry name" value="Ribosomal protein L25-like"/>
    <property type="match status" value="1"/>
</dbReference>
<evidence type="ECO:0000256" key="9">
    <source>
        <dbReference type="RuleBase" id="RU363037"/>
    </source>
</evidence>
<dbReference type="InterPro" id="IPR020056">
    <property type="entry name" value="Rbsml_bL25/Gln-tRNA_synth_N"/>
</dbReference>
<comment type="catalytic activity">
    <reaction evidence="8">
        <text>tRNA(Gln) + L-glutamine + ATP = L-glutaminyl-tRNA(Gln) + AMP + diphosphate</text>
        <dbReference type="Rhea" id="RHEA:20121"/>
        <dbReference type="Rhea" id="RHEA-COMP:9662"/>
        <dbReference type="Rhea" id="RHEA-COMP:9681"/>
        <dbReference type="ChEBI" id="CHEBI:30616"/>
        <dbReference type="ChEBI" id="CHEBI:33019"/>
        <dbReference type="ChEBI" id="CHEBI:58359"/>
        <dbReference type="ChEBI" id="CHEBI:78442"/>
        <dbReference type="ChEBI" id="CHEBI:78521"/>
        <dbReference type="ChEBI" id="CHEBI:456215"/>
        <dbReference type="EC" id="6.1.1.18"/>
    </reaction>
</comment>
<protein>
    <recommendedName>
        <fullName evidence="2">glutamine--tRNA ligase</fullName>
        <ecNumber evidence="2">6.1.1.18</ecNumber>
    </recommendedName>
</protein>
<evidence type="ECO:0000256" key="1">
    <source>
        <dbReference type="ARBA" id="ARBA00005594"/>
    </source>
</evidence>
<dbReference type="InterPro" id="IPR042558">
    <property type="entry name" value="Gln-tRNA-synth_Ib_RNA-bd_N_1"/>
</dbReference>
<evidence type="ECO:0000256" key="6">
    <source>
        <dbReference type="ARBA" id="ARBA00022917"/>
    </source>
</evidence>
<reference evidence="14" key="1">
    <citation type="submission" date="2020-04" db="EMBL/GenBank/DDBJ databases">
        <title>Analysis of mating type loci in Filobasidium floriforme.</title>
        <authorList>
            <person name="Nowrousian M."/>
        </authorList>
    </citation>
    <scope>NUCLEOTIDE SEQUENCE</scope>
    <source>
        <strain evidence="14">CBS 6242</strain>
    </source>
</reference>
<dbReference type="Gene3D" id="3.40.50.620">
    <property type="entry name" value="HUPs"/>
    <property type="match status" value="1"/>
</dbReference>
<feature type="domain" description="tRNA synthetases class I (E and Q) anti-codon binding" evidence="13">
    <location>
        <begin position="719"/>
        <end position="777"/>
    </location>
</feature>
<dbReference type="PRINTS" id="PR00987">
    <property type="entry name" value="TRNASYNTHGLU"/>
</dbReference>
<keyword evidence="15" id="KW-1185">Reference proteome</keyword>
<dbReference type="NCBIfam" id="TIGR00440">
    <property type="entry name" value="glnS"/>
    <property type="match status" value="1"/>
</dbReference>
<evidence type="ECO:0000259" key="12">
    <source>
        <dbReference type="Pfam" id="PF04558"/>
    </source>
</evidence>
<dbReference type="EC" id="6.1.1.18" evidence="2"/>
<evidence type="ECO:0000256" key="4">
    <source>
        <dbReference type="ARBA" id="ARBA00022741"/>
    </source>
</evidence>
<comment type="similarity">
    <text evidence="1 9">Belongs to the class-I aminoacyl-tRNA synthetase family.</text>
</comment>
<evidence type="ECO:0000256" key="5">
    <source>
        <dbReference type="ARBA" id="ARBA00022840"/>
    </source>
</evidence>
<feature type="domain" description="Glutamyl/glutaminyl-tRNA synthetase class Ib anti-codon binding" evidence="11">
    <location>
        <begin position="600"/>
        <end position="699"/>
    </location>
</feature>
<dbReference type="InterPro" id="IPR011035">
    <property type="entry name" value="Ribosomal_bL25/Gln-tRNA_synth"/>
</dbReference>
<dbReference type="Gene3D" id="1.10.8.1290">
    <property type="entry name" value="Glutaminyl-tRNA synthetase, non-specific RNA binding region part 1, domain 1"/>
    <property type="match status" value="1"/>
</dbReference>
<evidence type="ECO:0000313" key="15">
    <source>
        <dbReference type="Proteomes" id="UP000812966"/>
    </source>
</evidence>
<dbReference type="InterPro" id="IPR049437">
    <property type="entry name" value="tRNA-synt_1c_C2"/>
</dbReference>
<name>A0A8K0JJC3_9TREE</name>
<accession>A0A8K0JJC3</accession>
<dbReference type="InterPro" id="IPR001412">
    <property type="entry name" value="aa-tRNA-synth_I_CS"/>
</dbReference>
<dbReference type="GO" id="GO:0006425">
    <property type="term" value="P:glutaminyl-tRNA aminoacylation"/>
    <property type="evidence" value="ECO:0007669"/>
    <property type="project" value="InterPro"/>
</dbReference>
<dbReference type="Pfam" id="PF04558">
    <property type="entry name" value="tRNA_synt_1c_R1"/>
    <property type="match status" value="1"/>
</dbReference>
<dbReference type="SUPFAM" id="SSF52374">
    <property type="entry name" value="Nucleotidylyl transferase"/>
    <property type="match status" value="1"/>
</dbReference>
<evidence type="ECO:0000256" key="8">
    <source>
        <dbReference type="ARBA" id="ARBA00048270"/>
    </source>
</evidence>
<gene>
    <name evidence="14" type="ORF">FFLO_04995</name>
</gene>
<dbReference type="Pfam" id="PF03950">
    <property type="entry name" value="tRNA-synt_1c_C"/>
    <property type="match status" value="1"/>
</dbReference>
<dbReference type="PANTHER" id="PTHR43097:SF4">
    <property type="entry name" value="GLUTAMINE--TRNA LIGASE"/>
    <property type="match status" value="1"/>
</dbReference>
<dbReference type="GO" id="GO:0005524">
    <property type="term" value="F:ATP binding"/>
    <property type="evidence" value="ECO:0007669"/>
    <property type="project" value="UniProtKB-KW"/>
</dbReference>
<organism evidence="14 15">
    <name type="scientific">Filobasidium floriforme</name>
    <dbReference type="NCBI Taxonomy" id="5210"/>
    <lineage>
        <taxon>Eukaryota</taxon>
        <taxon>Fungi</taxon>
        <taxon>Dikarya</taxon>
        <taxon>Basidiomycota</taxon>
        <taxon>Agaricomycotina</taxon>
        <taxon>Tremellomycetes</taxon>
        <taxon>Filobasidiales</taxon>
        <taxon>Filobasidiaceae</taxon>
        <taxon>Filobasidium</taxon>
    </lineage>
</organism>
<dbReference type="Pfam" id="PF00749">
    <property type="entry name" value="tRNA-synt_1c"/>
    <property type="match status" value="1"/>
</dbReference>
<evidence type="ECO:0000259" key="10">
    <source>
        <dbReference type="Pfam" id="PF00749"/>
    </source>
</evidence>
<keyword evidence="7 9" id="KW-0030">Aminoacyl-tRNA synthetase</keyword>
<dbReference type="InterPro" id="IPR004514">
    <property type="entry name" value="Gln-tRNA-synth"/>
</dbReference>
<keyword evidence="6 9" id="KW-0648">Protein biosynthesis</keyword>
<evidence type="ECO:0000256" key="3">
    <source>
        <dbReference type="ARBA" id="ARBA00022598"/>
    </source>
</evidence>
<evidence type="ECO:0000313" key="14">
    <source>
        <dbReference type="EMBL" id="KAG7530505.1"/>
    </source>
</evidence>
<comment type="caution">
    <text evidence="14">The sequence shown here is derived from an EMBL/GenBank/DDBJ whole genome shotgun (WGS) entry which is preliminary data.</text>
</comment>
<evidence type="ECO:0000256" key="2">
    <source>
        <dbReference type="ARBA" id="ARBA00012836"/>
    </source>
</evidence>
<keyword evidence="3 9" id="KW-0436">Ligase</keyword>
<keyword evidence="5 9" id="KW-0067">ATP-binding</keyword>
<dbReference type="FunFam" id="3.40.50.620:FF:000037">
    <property type="entry name" value="Glutamine--tRNA ligase cytoplasmic"/>
    <property type="match status" value="1"/>
</dbReference>
<feature type="domain" description="Glutamyl/glutaminyl-tRNA synthetase class Ib catalytic" evidence="10">
    <location>
        <begin position="289"/>
        <end position="596"/>
    </location>
</feature>
<dbReference type="Proteomes" id="UP000812966">
    <property type="component" value="Unassembled WGS sequence"/>
</dbReference>
<dbReference type="Pfam" id="PF20974">
    <property type="entry name" value="tRNA-synt_1c_C2"/>
    <property type="match status" value="1"/>
</dbReference>
<dbReference type="AlphaFoldDB" id="A0A8K0JJC3"/>
<dbReference type="InterPro" id="IPR020059">
    <property type="entry name" value="Glu/Gln-tRNA-synth_Ib_codon-bd"/>
</dbReference>
<dbReference type="InterPro" id="IPR007639">
    <property type="entry name" value="Gln-tRNA-synth_Ib_RNA-bd_N"/>
</dbReference>
<dbReference type="EMBL" id="JABELV010000116">
    <property type="protein sequence ID" value="KAG7530505.1"/>
    <property type="molecule type" value="Genomic_DNA"/>
</dbReference>
<dbReference type="Gene3D" id="2.40.240.10">
    <property type="entry name" value="Ribosomal Protein L25, Chain P"/>
    <property type="match status" value="2"/>
</dbReference>
<evidence type="ECO:0000256" key="7">
    <source>
        <dbReference type="ARBA" id="ARBA00023146"/>
    </source>
</evidence>
<sequence length="900" mass="99335">MAPKKGAVDLTSPEAVALITLFQSTGLSESRARNTVQSTKSSSAYSRLVDEADLARGNTKLDEKQAGLCADLAAACGYEAGKDKLRKEEVLYVADAIKEGRLRSTDQVSAAVTYLESTNATRPEGSSPIDKDAFDKACGVGISFTPESIADSLASYLSSLSIGTDSGESKAPTDWNSLKTFRGGLMNAVPDLRWANGKDLASAVDNLFVGLFGTRAAANAAAKAKPAAKTTTSKSNAVVEQVSTNPAAASNPVSIFTEGFLSRLHAPGENPQINEENKRRHLEATGKRVMTRFPPEPNGYLHIGHAKAITIDFGYAKHHNGCCYLRFDDTNPDAEEGVYFDSILEMVRWLGFEPWKITYSSDNFQKLYDFAMELTKRGKAFVCHCDKETMQAAKGNGRGTPTACIHRDRPIEENVREFERMKNGDYPEKAAALRMKIDLSSGNPYMWDPVCYRVKTTPHHRTGDKWKIYPAYDFAHPLCDSLENITHSLCTLEFVEARQSYEWLCDALEVYKPRQYETARLQLNGTFLSKRKIRALVEGGYVRGWDDPRLFTLIALRRRGIPPAAMLRFVEELGVSTSDSEIKLQRFESAIRQTLELTVPRLFVVLEPVKLVIENVAEDWSHTVEKPLHPKIPEMGKAQLTMRKHMFIDKDDFRITPPAEFSRLSPGKSVMLMGGPCPVTCTGYETDDAGNVTSIRCALENGTGPNGDKKFKSKDTVAIHWLPDTPEGKVELDEVRFFEPLFKSDNPAKLENYTDDINPDSLKVYTGALIEPAFFSLSRSLIKQAKDEAEKRTKAAATFSSSNVDAKADVKVEMGTNDTTIEVPHDSDTPVATAAQLVGMECIRFQGMRLAYFAVDKEAVLSCLNDDDKTVAARRPGDKLILNKIVSLKEEKGKVAAAAA</sequence>
<dbReference type="InterPro" id="IPR020058">
    <property type="entry name" value="Glu/Gln-tRNA-synth_Ib_cat-dom"/>
</dbReference>
<evidence type="ECO:0000259" key="13">
    <source>
        <dbReference type="Pfam" id="PF20974"/>
    </source>
</evidence>
<dbReference type="InterPro" id="IPR050132">
    <property type="entry name" value="Gln/Glu-tRNA_Ligase"/>
</dbReference>
<keyword evidence="4 9" id="KW-0547">Nucleotide-binding</keyword>